<feature type="domain" description="Transposase IS701-like DDE" evidence="1">
    <location>
        <begin position="43"/>
        <end position="189"/>
    </location>
</feature>
<evidence type="ECO:0000259" key="1">
    <source>
        <dbReference type="Pfam" id="PF13546"/>
    </source>
</evidence>
<dbReference type="Proteomes" id="UP000440096">
    <property type="component" value="Unassembled WGS sequence"/>
</dbReference>
<sequence>MTQEIGEAAAAAMVEGERAVANLGVLHGRLRPWFARVEPFGPARKYLTGLMSDRPRKNGWTIAEHAGDRTPDRTQRLLNHAVWDHDQAQGVIRRFVVEQLGSQPLRVGALDESGQEKHGDATAGVKRQYMGCAGRVANGVNTVYCSYAAPGGHALVGARIDVPEEQLADPGHRTVLGIGAGHSRRRCRDHASDRPQAPAAVAGLLGDRLER</sequence>
<comment type="caution">
    <text evidence="2">The sequence shown here is derived from an EMBL/GenBank/DDBJ whole genome shotgun (WGS) entry which is preliminary data.</text>
</comment>
<dbReference type="InterPro" id="IPR039365">
    <property type="entry name" value="IS701-like"/>
</dbReference>
<evidence type="ECO:0000313" key="2">
    <source>
        <dbReference type="EMBL" id="MTD54055.1"/>
    </source>
</evidence>
<dbReference type="PANTHER" id="PTHR33627">
    <property type="entry name" value="TRANSPOSASE"/>
    <property type="match status" value="1"/>
</dbReference>
<evidence type="ECO:0000313" key="3">
    <source>
        <dbReference type="Proteomes" id="UP000440096"/>
    </source>
</evidence>
<dbReference type="RefSeq" id="WP_154756284.1">
    <property type="nucleotide sequence ID" value="NZ_WMBA01000009.1"/>
</dbReference>
<proteinExistence type="predicted"/>
<protein>
    <recommendedName>
        <fullName evidence="1">Transposase IS701-like DDE domain-containing protein</fullName>
    </recommendedName>
</protein>
<organism evidence="2 3">
    <name type="scientific">Amycolatopsis pithecellobii</name>
    <dbReference type="NCBI Taxonomy" id="664692"/>
    <lineage>
        <taxon>Bacteria</taxon>
        <taxon>Bacillati</taxon>
        <taxon>Actinomycetota</taxon>
        <taxon>Actinomycetes</taxon>
        <taxon>Pseudonocardiales</taxon>
        <taxon>Pseudonocardiaceae</taxon>
        <taxon>Amycolatopsis</taxon>
    </lineage>
</organism>
<dbReference type="EMBL" id="WMBA01000009">
    <property type="protein sequence ID" value="MTD54055.1"/>
    <property type="molecule type" value="Genomic_DNA"/>
</dbReference>
<dbReference type="InterPro" id="IPR038721">
    <property type="entry name" value="IS701-like_DDE_dom"/>
</dbReference>
<accession>A0A6N7YM66</accession>
<keyword evidence="3" id="KW-1185">Reference proteome</keyword>
<dbReference type="Pfam" id="PF13546">
    <property type="entry name" value="DDE_5"/>
    <property type="match status" value="1"/>
</dbReference>
<dbReference type="AlphaFoldDB" id="A0A6N7YM66"/>
<name>A0A6N7YM66_9PSEU</name>
<gene>
    <name evidence="2" type="ORF">GKO32_08690</name>
</gene>
<dbReference type="PANTHER" id="PTHR33627:SF1">
    <property type="entry name" value="TRANSPOSASE"/>
    <property type="match status" value="1"/>
</dbReference>
<dbReference type="OrthoDB" id="4954307at2"/>
<reference evidence="2 3" key="1">
    <citation type="submission" date="2019-11" db="EMBL/GenBank/DDBJ databases">
        <title>Draft genome of Amycolatopsis RM579.</title>
        <authorList>
            <person name="Duangmal K."/>
            <person name="Mingma R."/>
        </authorList>
    </citation>
    <scope>NUCLEOTIDE SEQUENCE [LARGE SCALE GENOMIC DNA]</scope>
    <source>
        <strain evidence="2 3">RM579</strain>
    </source>
</reference>